<evidence type="ECO:0000259" key="9">
    <source>
        <dbReference type="Pfam" id="PF02224"/>
    </source>
</evidence>
<comment type="catalytic activity">
    <reaction evidence="7 8">
        <text>CMP + ATP = CDP + ADP</text>
        <dbReference type="Rhea" id="RHEA:11600"/>
        <dbReference type="ChEBI" id="CHEBI:30616"/>
        <dbReference type="ChEBI" id="CHEBI:58069"/>
        <dbReference type="ChEBI" id="CHEBI:60377"/>
        <dbReference type="ChEBI" id="CHEBI:456216"/>
        <dbReference type="EC" id="2.7.4.25"/>
    </reaction>
</comment>
<proteinExistence type="inferred from homology"/>
<dbReference type="InterPro" id="IPR027417">
    <property type="entry name" value="P-loop_NTPase"/>
</dbReference>
<sequence>MSAEQAKSTPRKPSCASAAFTIAIDGPAAAGKGSISRAIAAHFDLAHLDTGLLYRAVGAQVLTGSDPLRAAQNLTADDLQGDSLRSAEVARAASDVAVMPEVRAELLEFQRRFARREGGAVLDGRDIGTVIVPQAEVKLFVTAAAEVRAERRFKELLASGAETTFEQVLQDVIARDARDSSRATAPMVAAQDAVLIDTSDLTLSAAIAQAIAAIEKDFPNEKP</sequence>
<reference evidence="10 11" key="1">
    <citation type="journal article" date="2014" name="ISME J.">
        <title>Adaptation of an abundant Roseobacter RCA organism to pelagic systems revealed by genomic and transcriptomic analyses.</title>
        <authorList>
            <person name="Voget S."/>
            <person name="Wemheuer B."/>
            <person name="Brinkhoff T."/>
            <person name="Vollmers J."/>
            <person name="Dietrich S."/>
            <person name="Giebel H.A."/>
            <person name="Beardsley C."/>
            <person name="Sardemann C."/>
            <person name="Bakenhus I."/>
            <person name="Billerbeck S."/>
            <person name="Daniel R."/>
            <person name="Simon M."/>
        </authorList>
    </citation>
    <scope>NUCLEOTIDE SEQUENCE [LARGE SCALE GENOMIC DNA]</scope>
    <source>
        <strain evidence="10 11">RCA23</strain>
    </source>
</reference>
<dbReference type="CDD" id="cd02020">
    <property type="entry name" value="CMPK"/>
    <property type="match status" value="1"/>
</dbReference>
<evidence type="ECO:0000256" key="8">
    <source>
        <dbReference type="HAMAP-Rule" id="MF_00238"/>
    </source>
</evidence>
<dbReference type="Gene3D" id="3.40.50.300">
    <property type="entry name" value="P-loop containing nucleotide triphosphate hydrolases"/>
    <property type="match status" value="1"/>
</dbReference>
<dbReference type="Proteomes" id="UP000028680">
    <property type="component" value="Chromosome"/>
</dbReference>
<dbReference type="GO" id="GO:0006220">
    <property type="term" value="P:pyrimidine nucleotide metabolic process"/>
    <property type="evidence" value="ECO:0007669"/>
    <property type="project" value="UniProtKB-UniRule"/>
</dbReference>
<name>A0AAN0VIU2_9RHOB</name>
<keyword evidence="5 8" id="KW-0067">ATP-binding</keyword>
<dbReference type="GO" id="GO:0036431">
    <property type="term" value="F:dCMP kinase activity"/>
    <property type="evidence" value="ECO:0007669"/>
    <property type="project" value="InterPro"/>
</dbReference>
<dbReference type="HAMAP" id="MF_00238">
    <property type="entry name" value="Cytidyl_kinase_type1"/>
    <property type="match status" value="1"/>
</dbReference>
<feature type="binding site" evidence="8">
    <location>
        <begin position="26"/>
        <end position="34"/>
    </location>
    <ligand>
        <name>ATP</name>
        <dbReference type="ChEBI" id="CHEBI:30616"/>
    </ligand>
</feature>
<evidence type="ECO:0000313" key="10">
    <source>
        <dbReference type="EMBL" id="AII87535.1"/>
    </source>
</evidence>
<dbReference type="RefSeq" id="WP_052377132.1">
    <property type="nucleotide sequence ID" value="NZ_CP003984.1"/>
</dbReference>
<evidence type="ECO:0000256" key="7">
    <source>
        <dbReference type="ARBA" id="ARBA00048478"/>
    </source>
</evidence>
<comment type="catalytic activity">
    <reaction evidence="6 8">
        <text>dCMP + ATP = dCDP + ADP</text>
        <dbReference type="Rhea" id="RHEA:25094"/>
        <dbReference type="ChEBI" id="CHEBI:30616"/>
        <dbReference type="ChEBI" id="CHEBI:57566"/>
        <dbReference type="ChEBI" id="CHEBI:58593"/>
        <dbReference type="ChEBI" id="CHEBI:456216"/>
        <dbReference type="EC" id="2.7.4.25"/>
    </reaction>
</comment>
<accession>A0AAN0VIU2</accession>
<evidence type="ECO:0000256" key="6">
    <source>
        <dbReference type="ARBA" id="ARBA00047615"/>
    </source>
</evidence>
<evidence type="ECO:0000256" key="3">
    <source>
        <dbReference type="ARBA" id="ARBA00022741"/>
    </source>
</evidence>
<evidence type="ECO:0000256" key="4">
    <source>
        <dbReference type="ARBA" id="ARBA00022777"/>
    </source>
</evidence>
<dbReference type="EMBL" id="CP003984">
    <property type="protein sequence ID" value="AII87535.1"/>
    <property type="molecule type" value="Genomic_DNA"/>
</dbReference>
<keyword evidence="8" id="KW-0963">Cytoplasm</keyword>
<dbReference type="EC" id="2.7.4.25" evidence="8"/>
<feature type="domain" description="Cytidylate kinase" evidence="9">
    <location>
        <begin position="22"/>
        <end position="63"/>
    </location>
</feature>
<feature type="domain" description="Cytidylate kinase" evidence="9">
    <location>
        <begin position="80"/>
        <end position="215"/>
    </location>
</feature>
<dbReference type="InterPro" id="IPR011994">
    <property type="entry name" value="Cytidylate_kinase_dom"/>
</dbReference>
<dbReference type="Pfam" id="PF02224">
    <property type="entry name" value="Cytidylate_kin"/>
    <property type="match status" value="2"/>
</dbReference>
<evidence type="ECO:0000313" key="11">
    <source>
        <dbReference type="Proteomes" id="UP000028680"/>
    </source>
</evidence>
<gene>
    <name evidence="8 10" type="primary">cmk</name>
    <name evidence="10" type="ORF">RCA23_c20040</name>
</gene>
<dbReference type="GO" id="GO:0005524">
    <property type="term" value="F:ATP binding"/>
    <property type="evidence" value="ECO:0007669"/>
    <property type="project" value="UniProtKB-UniRule"/>
</dbReference>
<dbReference type="InterPro" id="IPR003136">
    <property type="entry name" value="Cytidylate_kin"/>
</dbReference>
<dbReference type="GO" id="GO:0005737">
    <property type="term" value="C:cytoplasm"/>
    <property type="evidence" value="ECO:0007669"/>
    <property type="project" value="UniProtKB-SubCell"/>
</dbReference>
<organism evidence="10 11">
    <name type="scientific">Planktomarina temperata RCA23</name>
    <dbReference type="NCBI Taxonomy" id="666509"/>
    <lineage>
        <taxon>Bacteria</taxon>
        <taxon>Pseudomonadati</taxon>
        <taxon>Pseudomonadota</taxon>
        <taxon>Alphaproteobacteria</taxon>
        <taxon>Rhodobacterales</taxon>
        <taxon>Paracoccaceae</taxon>
        <taxon>Planktomarina</taxon>
    </lineage>
</organism>
<keyword evidence="11" id="KW-1185">Reference proteome</keyword>
<dbReference type="KEGG" id="ptp:RCA23_c20040"/>
<evidence type="ECO:0000256" key="5">
    <source>
        <dbReference type="ARBA" id="ARBA00022840"/>
    </source>
</evidence>
<protein>
    <recommendedName>
        <fullName evidence="8">Cytidylate kinase</fullName>
        <shortName evidence="8">CK</shortName>
        <ecNumber evidence="8">2.7.4.25</ecNumber>
    </recommendedName>
    <alternativeName>
        <fullName evidence="8">Cytidine monophosphate kinase</fullName>
        <shortName evidence="8">CMP kinase</shortName>
    </alternativeName>
</protein>
<dbReference type="AlphaFoldDB" id="A0AAN0VIU2"/>
<evidence type="ECO:0000256" key="1">
    <source>
        <dbReference type="ARBA" id="ARBA00009427"/>
    </source>
</evidence>
<comment type="similarity">
    <text evidence="1 8">Belongs to the cytidylate kinase family. Type 1 subfamily.</text>
</comment>
<keyword evidence="3 8" id="KW-0547">Nucleotide-binding</keyword>
<comment type="subcellular location">
    <subcellularLocation>
        <location evidence="8">Cytoplasm</location>
    </subcellularLocation>
</comment>
<keyword evidence="2 8" id="KW-0808">Transferase</keyword>
<dbReference type="SUPFAM" id="SSF52540">
    <property type="entry name" value="P-loop containing nucleoside triphosphate hydrolases"/>
    <property type="match status" value="1"/>
</dbReference>
<evidence type="ECO:0000256" key="2">
    <source>
        <dbReference type="ARBA" id="ARBA00022679"/>
    </source>
</evidence>
<keyword evidence="4 8" id="KW-0418">Kinase</keyword>